<feature type="non-terminal residue" evidence="1">
    <location>
        <position position="1"/>
    </location>
</feature>
<protein>
    <submittedName>
        <fullName evidence="1">Uncharacterized protein</fullName>
    </submittedName>
</protein>
<proteinExistence type="predicted"/>
<sequence length="33" mass="3794">RKMVANSYNMVKSDGKKPVFSLIVLKPMVNWVI</sequence>
<organism evidence="1">
    <name type="scientific">marine sediment metagenome</name>
    <dbReference type="NCBI Taxonomy" id="412755"/>
    <lineage>
        <taxon>unclassified sequences</taxon>
        <taxon>metagenomes</taxon>
        <taxon>ecological metagenomes</taxon>
    </lineage>
</organism>
<accession>X1NTL6</accession>
<dbReference type="EMBL" id="BARV01031028">
    <property type="protein sequence ID" value="GAI33551.1"/>
    <property type="molecule type" value="Genomic_DNA"/>
</dbReference>
<name>X1NTL6_9ZZZZ</name>
<reference evidence="1" key="1">
    <citation type="journal article" date="2014" name="Front. Microbiol.">
        <title>High frequency of phylogenetically diverse reductive dehalogenase-homologous genes in deep subseafloor sedimentary metagenomes.</title>
        <authorList>
            <person name="Kawai M."/>
            <person name="Futagami T."/>
            <person name="Toyoda A."/>
            <person name="Takaki Y."/>
            <person name="Nishi S."/>
            <person name="Hori S."/>
            <person name="Arai W."/>
            <person name="Tsubouchi T."/>
            <person name="Morono Y."/>
            <person name="Uchiyama I."/>
            <person name="Ito T."/>
            <person name="Fujiyama A."/>
            <person name="Inagaki F."/>
            <person name="Takami H."/>
        </authorList>
    </citation>
    <scope>NUCLEOTIDE SEQUENCE</scope>
    <source>
        <strain evidence="1">Expedition CK06-06</strain>
    </source>
</reference>
<gene>
    <name evidence="1" type="ORF">S06H3_49164</name>
</gene>
<comment type="caution">
    <text evidence="1">The sequence shown here is derived from an EMBL/GenBank/DDBJ whole genome shotgun (WGS) entry which is preliminary data.</text>
</comment>
<dbReference type="AlphaFoldDB" id="X1NTL6"/>
<evidence type="ECO:0000313" key="1">
    <source>
        <dbReference type="EMBL" id="GAI33551.1"/>
    </source>
</evidence>